<dbReference type="Proteomes" id="UP000789759">
    <property type="component" value="Unassembled WGS sequence"/>
</dbReference>
<organism evidence="1 2">
    <name type="scientific">Cetraspora pellucida</name>
    <dbReference type="NCBI Taxonomy" id="1433469"/>
    <lineage>
        <taxon>Eukaryota</taxon>
        <taxon>Fungi</taxon>
        <taxon>Fungi incertae sedis</taxon>
        <taxon>Mucoromycota</taxon>
        <taxon>Glomeromycotina</taxon>
        <taxon>Glomeromycetes</taxon>
        <taxon>Diversisporales</taxon>
        <taxon>Gigasporaceae</taxon>
        <taxon>Cetraspora</taxon>
    </lineage>
</organism>
<reference evidence="1" key="1">
    <citation type="submission" date="2021-06" db="EMBL/GenBank/DDBJ databases">
        <authorList>
            <person name="Kallberg Y."/>
            <person name="Tangrot J."/>
            <person name="Rosling A."/>
        </authorList>
    </citation>
    <scope>NUCLEOTIDE SEQUENCE</scope>
    <source>
        <strain evidence="1">FL966</strain>
    </source>
</reference>
<proteinExistence type="predicted"/>
<gene>
    <name evidence="1" type="ORF">CPELLU_LOCUS6698</name>
</gene>
<dbReference type="EMBL" id="CAJVQA010004233">
    <property type="protein sequence ID" value="CAG8594525.1"/>
    <property type="molecule type" value="Genomic_DNA"/>
</dbReference>
<evidence type="ECO:0000313" key="1">
    <source>
        <dbReference type="EMBL" id="CAG8594525.1"/>
    </source>
</evidence>
<evidence type="ECO:0000313" key="2">
    <source>
        <dbReference type="Proteomes" id="UP000789759"/>
    </source>
</evidence>
<protein>
    <submittedName>
        <fullName evidence="1">1084_t:CDS:1</fullName>
    </submittedName>
</protein>
<name>A0A9N9GDI8_9GLOM</name>
<keyword evidence="2" id="KW-1185">Reference proteome</keyword>
<comment type="caution">
    <text evidence="1">The sequence shown here is derived from an EMBL/GenBank/DDBJ whole genome shotgun (WGS) entry which is preliminary data.</text>
</comment>
<sequence length="405" mass="46772">MGTEISNDESSRNENSKNSDDDNDIIYVVVVIESKDYYFRPLSQKIKLNNVRTMLLKDETAIRPSDEPKLSLLELLEVVEKKYGNHYLYINQNAEFDLTQLRFEKGFKINKDNSVISASHQAFEITHDGIQIEKKNEQNKGTHECKHEKTTECKRSFMFDVKLSAASEWVSACIGLSQENSNKTLKKHTIHTRHSYELVLIENSKSKAINPQVGAGIATIFKPKINAIQSLNNAKKWKITGYENIYSLFELSDDELKEKALNIMGHQILETKFNEIKFNIKEYEKNKKPCGLYVWKKTPVIVIHHIQGDKAKRMPKNINIRIGWMFIEPPTSFEFKTTNNTPQVKNSSDKGMATCIHVYHNPYESTFTIGNYLTRCQESVRQESAQLFVYDIKAEKEVTDEEVLK</sequence>
<accession>A0A9N9GDI8</accession>
<dbReference type="AlphaFoldDB" id="A0A9N9GDI8"/>
<dbReference type="OrthoDB" id="2383428at2759"/>